<reference evidence="7 8" key="1">
    <citation type="submission" date="2020-03" db="EMBL/GenBank/DDBJ databases">
        <title>Draft Genome Sequence of 2-Methylisoborneol Producing Pseudanabaena yagii Strain GIHE-NHR1 Isolated from North Han River in South Korea.</title>
        <authorList>
            <person name="Jeong J."/>
        </authorList>
    </citation>
    <scope>NUCLEOTIDE SEQUENCE [LARGE SCALE GENOMIC DNA]</scope>
    <source>
        <strain evidence="7 8">GIHE-NHR1</strain>
    </source>
</reference>
<evidence type="ECO:0000313" key="7">
    <source>
        <dbReference type="EMBL" id="NMF59651.1"/>
    </source>
</evidence>
<dbReference type="EMBL" id="JAAVJL010000001">
    <property type="protein sequence ID" value="NMF59651.1"/>
    <property type="molecule type" value="Genomic_DNA"/>
</dbReference>
<sequence>MDTFRLLPFKTVREDKVISAKHRFFSGQIIYSKIRPYLRKAVIVDFEGVCSADMYPINARCNSKYLLYWLISEDFNNLAVEHQGRTVLPKINQVGLYKLPIPVPSELEQQEIVRRVEKMFEKIDIMEQEYQKAAKLCDRLEQATLAKAFRGELVPQDPNDEPASVLLEQVKRKKEKGKIKTRK</sequence>
<evidence type="ECO:0000256" key="1">
    <source>
        <dbReference type="ARBA" id="ARBA00010923"/>
    </source>
</evidence>
<evidence type="ECO:0000256" key="5">
    <source>
        <dbReference type="SAM" id="Coils"/>
    </source>
</evidence>
<evidence type="ECO:0000256" key="3">
    <source>
        <dbReference type="ARBA" id="ARBA00023125"/>
    </source>
</evidence>
<dbReference type="Pfam" id="PF01420">
    <property type="entry name" value="Methylase_S"/>
    <property type="match status" value="1"/>
</dbReference>
<keyword evidence="2" id="KW-0680">Restriction system</keyword>
<keyword evidence="7" id="KW-0378">Hydrolase</keyword>
<feature type="domain" description="Type I restriction modification DNA specificity" evidence="6">
    <location>
        <begin position="23"/>
        <end position="132"/>
    </location>
</feature>
<dbReference type="PANTHER" id="PTHR43140">
    <property type="entry name" value="TYPE-1 RESTRICTION ENZYME ECOKI SPECIFICITY PROTEIN"/>
    <property type="match status" value="1"/>
</dbReference>
<dbReference type="InterPro" id="IPR000055">
    <property type="entry name" value="Restrct_endonuc_typeI_TRD"/>
</dbReference>
<evidence type="ECO:0000259" key="6">
    <source>
        <dbReference type="Pfam" id="PF01420"/>
    </source>
</evidence>
<dbReference type="RefSeq" id="WP_169364645.1">
    <property type="nucleotide sequence ID" value="NZ_JAAVJL010000001.1"/>
</dbReference>
<dbReference type="PANTHER" id="PTHR43140:SF1">
    <property type="entry name" value="TYPE I RESTRICTION ENZYME ECOKI SPECIFICITY SUBUNIT"/>
    <property type="match status" value="1"/>
</dbReference>
<evidence type="ECO:0000256" key="2">
    <source>
        <dbReference type="ARBA" id="ARBA00022747"/>
    </source>
</evidence>
<keyword evidence="7" id="KW-0255">Endonuclease</keyword>
<protein>
    <submittedName>
        <fullName evidence="7">Restriction endonuclease subunit S</fullName>
    </submittedName>
</protein>
<comment type="caution">
    <text evidence="7">The sequence shown here is derived from an EMBL/GenBank/DDBJ whole genome shotgun (WGS) entry which is preliminary data.</text>
</comment>
<dbReference type="CDD" id="cd16961">
    <property type="entry name" value="RMtype1_S_TRD-CR_like"/>
    <property type="match status" value="1"/>
</dbReference>
<keyword evidence="3" id="KW-0238">DNA-binding</keyword>
<keyword evidence="5" id="KW-0175">Coiled coil</keyword>
<comment type="subunit">
    <text evidence="4">The methyltransferase is composed of M and S polypeptides.</text>
</comment>
<dbReference type="GO" id="GO:0004519">
    <property type="term" value="F:endonuclease activity"/>
    <property type="evidence" value="ECO:0007669"/>
    <property type="project" value="UniProtKB-KW"/>
</dbReference>
<keyword evidence="7" id="KW-0540">Nuclease</keyword>
<dbReference type="Proteomes" id="UP000738376">
    <property type="component" value="Unassembled WGS sequence"/>
</dbReference>
<name>A0ABX1LXG3_9CYAN</name>
<dbReference type="Gene3D" id="3.90.220.20">
    <property type="entry name" value="DNA methylase specificity domains"/>
    <property type="match status" value="1"/>
</dbReference>
<keyword evidence="8" id="KW-1185">Reference proteome</keyword>
<comment type="similarity">
    <text evidence="1">Belongs to the type-I restriction system S methylase family.</text>
</comment>
<proteinExistence type="inferred from homology"/>
<evidence type="ECO:0000256" key="4">
    <source>
        <dbReference type="ARBA" id="ARBA00038652"/>
    </source>
</evidence>
<dbReference type="InterPro" id="IPR044946">
    <property type="entry name" value="Restrct_endonuc_typeI_TRD_sf"/>
</dbReference>
<evidence type="ECO:0000313" key="8">
    <source>
        <dbReference type="Proteomes" id="UP000738376"/>
    </source>
</evidence>
<accession>A0ABX1LXG3</accession>
<gene>
    <name evidence="7" type="ORF">HC246_16910</name>
</gene>
<feature type="coiled-coil region" evidence="5">
    <location>
        <begin position="116"/>
        <end position="143"/>
    </location>
</feature>
<dbReference type="SUPFAM" id="SSF116734">
    <property type="entry name" value="DNA methylase specificity domain"/>
    <property type="match status" value="1"/>
</dbReference>
<dbReference type="InterPro" id="IPR051212">
    <property type="entry name" value="Type-I_RE_S_subunit"/>
</dbReference>
<organism evidence="7 8">
    <name type="scientific">Pseudanabaena yagii GIHE-NHR1</name>
    <dbReference type="NCBI Taxonomy" id="2722753"/>
    <lineage>
        <taxon>Bacteria</taxon>
        <taxon>Bacillati</taxon>
        <taxon>Cyanobacteriota</taxon>
        <taxon>Cyanophyceae</taxon>
        <taxon>Pseudanabaenales</taxon>
        <taxon>Pseudanabaenaceae</taxon>
        <taxon>Pseudanabaena</taxon>
        <taxon>Pseudanabaena yagii</taxon>
    </lineage>
</organism>